<proteinExistence type="predicted"/>
<dbReference type="GO" id="GO:0003677">
    <property type="term" value="F:DNA binding"/>
    <property type="evidence" value="ECO:0007669"/>
    <property type="project" value="UniProtKB-KW"/>
</dbReference>
<sequence length="254" mass="26923">MKTPAAPRPTSRSQTDVVVQEVKQMILGGALVPGRKLPIEADLAATLGVSRSSLREGVRALAAMGILETRQGDGTYVTSLDPSILLAPMGFLVDLQQDGQVGHISAVRRVLEMEAASRAALCATDQQLELAAAAVSSVAEVSENPMSNEDHQRILDADIAFHRVIAEASKNPALAALIEALSSRTVQTRLWRSISEQGATAHTQRQHVAILSAVTDRDPDRARLMMGVHLTEVEQFAAAHPGSASADLGSIEAV</sequence>
<gene>
    <name evidence="5" type="ORF">SAMN06295879_3004</name>
</gene>
<dbReference type="SMART" id="SM00895">
    <property type="entry name" value="FCD"/>
    <property type="match status" value="1"/>
</dbReference>
<dbReference type="PROSITE" id="PS50949">
    <property type="entry name" value="HTH_GNTR"/>
    <property type="match status" value="1"/>
</dbReference>
<dbReference type="InterPro" id="IPR036388">
    <property type="entry name" value="WH-like_DNA-bd_sf"/>
</dbReference>
<dbReference type="Proteomes" id="UP000189735">
    <property type="component" value="Unassembled WGS sequence"/>
</dbReference>
<dbReference type="GO" id="GO:0003700">
    <property type="term" value="F:DNA-binding transcription factor activity"/>
    <property type="evidence" value="ECO:0007669"/>
    <property type="project" value="InterPro"/>
</dbReference>
<dbReference type="SMART" id="SM00345">
    <property type="entry name" value="HTH_GNTR"/>
    <property type="match status" value="1"/>
</dbReference>
<name>A0A1T4YF72_9MICO</name>
<dbReference type="SUPFAM" id="SSF46785">
    <property type="entry name" value="Winged helix' DNA-binding domain"/>
    <property type="match status" value="1"/>
</dbReference>
<dbReference type="Pfam" id="PF00392">
    <property type="entry name" value="GntR"/>
    <property type="match status" value="1"/>
</dbReference>
<dbReference type="Pfam" id="PF07729">
    <property type="entry name" value="FCD"/>
    <property type="match status" value="1"/>
</dbReference>
<protein>
    <submittedName>
        <fullName evidence="5">Transcriptional regulator, GntR family</fullName>
    </submittedName>
</protein>
<dbReference type="AlphaFoldDB" id="A0A1T4YF72"/>
<evidence type="ECO:0000256" key="1">
    <source>
        <dbReference type="ARBA" id="ARBA00023015"/>
    </source>
</evidence>
<keyword evidence="2" id="KW-0238">DNA-binding</keyword>
<evidence type="ECO:0000256" key="3">
    <source>
        <dbReference type="ARBA" id="ARBA00023163"/>
    </source>
</evidence>
<dbReference type="InterPro" id="IPR011711">
    <property type="entry name" value="GntR_C"/>
</dbReference>
<evidence type="ECO:0000259" key="4">
    <source>
        <dbReference type="PROSITE" id="PS50949"/>
    </source>
</evidence>
<dbReference type="InterPro" id="IPR000524">
    <property type="entry name" value="Tscrpt_reg_HTH_GntR"/>
</dbReference>
<evidence type="ECO:0000313" key="6">
    <source>
        <dbReference type="Proteomes" id="UP000189735"/>
    </source>
</evidence>
<dbReference type="InterPro" id="IPR036390">
    <property type="entry name" value="WH_DNA-bd_sf"/>
</dbReference>
<dbReference type="Gene3D" id="1.10.10.10">
    <property type="entry name" value="Winged helix-like DNA-binding domain superfamily/Winged helix DNA-binding domain"/>
    <property type="match status" value="1"/>
</dbReference>
<dbReference type="PRINTS" id="PR00035">
    <property type="entry name" value="HTHGNTR"/>
</dbReference>
<evidence type="ECO:0000313" key="5">
    <source>
        <dbReference type="EMBL" id="SKB00414.1"/>
    </source>
</evidence>
<dbReference type="CDD" id="cd07377">
    <property type="entry name" value="WHTH_GntR"/>
    <property type="match status" value="1"/>
</dbReference>
<dbReference type="EMBL" id="FUYG01000008">
    <property type="protein sequence ID" value="SKB00414.1"/>
    <property type="molecule type" value="Genomic_DNA"/>
</dbReference>
<dbReference type="PANTHER" id="PTHR43537:SF5">
    <property type="entry name" value="UXU OPERON TRANSCRIPTIONAL REGULATOR"/>
    <property type="match status" value="1"/>
</dbReference>
<dbReference type="Gene3D" id="1.20.120.530">
    <property type="entry name" value="GntR ligand-binding domain-like"/>
    <property type="match status" value="1"/>
</dbReference>
<keyword evidence="3" id="KW-0804">Transcription</keyword>
<dbReference type="InterPro" id="IPR008920">
    <property type="entry name" value="TF_FadR/GntR_C"/>
</dbReference>
<dbReference type="SUPFAM" id="SSF48008">
    <property type="entry name" value="GntR ligand-binding domain-like"/>
    <property type="match status" value="1"/>
</dbReference>
<evidence type="ECO:0000256" key="2">
    <source>
        <dbReference type="ARBA" id="ARBA00023125"/>
    </source>
</evidence>
<feature type="domain" description="HTH gntR-type" evidence="4">
    <location>
        <begin position="12"/>
        <end position="80"/>
    </location>
</feature>
<dbReference type="RefSeq" id="WP_078715069.1">
    <property type="nucleotide sequence ID" value="NZ_FUYG01000008.1"/>
</dbReference>
<dbReference type="PANTHER" id="PTHR43537">
    <property type="entry name" value="TRANSCRIPTIONAL REGULATOR, GNTR FAMILY"/>
    <property type="match status" value="1"/>
</dbReference>
<organism evidence="5 6">
    <name type="scientific">Agreia bicolorata</name>
    <dbReference type="NCBI Taxonomy" id="110935"/>
    <lineage>
        <taxon>Bacteria</taxon>
        <taxon>Bacillati</taxon>
        <taxon>Actinomycetota</taxon>
        <taxon>Actinomycetes</taxon>
        <taxon>Micrococcales</taxon>
        <taxon>Microbacteriaceae</taxon>
        <taxon>Agreia</taxon>
    </lineage>
</organism>
<reference evidence="6" key="1">
    <citation type="submission" date="2017-02" db="EMBL/GenBank/DDBJ databases">
        <authorList>
            <person name="Varghese N."/>
            <person name="Submissions S."/>
        </authorList>
    </citation>
    <scope>NUCLEOTIDE SEQUENCE [LARGE SCALE GENOMIC DNA]</scope>
    <source>
        <strain evidence="6">VKM Ac-2052</strain>
    </source>
</reference>
<accession>A0A1T4YF72</accession>
<keyword evidence="1" id="KW-0805">Transcription regulation</keyword>